<name>A0ABX6T3N9_9SPHN</name>
<evidence type="ECO:0000313" key="1">
    <source>
        <dbReference type="EMBL" id="QNP44154.1"/>
    </source>
</evidence>
<proteinExistence type="predicted"/>
<reference evidence="1 2" key="1">
    <citation type="submission" date="2020-08" db="EMBL/GenBank/DDBJ databases">
        <title>Genome sequence of Sphingomonas daechungensis KACC 18115T.</title>
        <authorList>
            <person name="Hyun D.-W."/>
            <person name="Bae J.-W."/>
        </authorList>
    </citation>
    <scope>NUCLEOTIDE SEQUENCE [LARGE SCALE GENOMIC DNA]</scope>
    <source>
        <strain evidence="1 2">KACC 18115</strain>
    </source>
</reference>
<dbReference type="RefSeq" id="WP_187715575.1">
    <property type="nucleotide sequence ID" value="NZ_BAABJC010000001.1"/>
</dbReference>
<evidence type="ECO:0000313" key="2">
    <source>
        <dbReference type="Proteomes" id="UP000516134"/>
    </source>
</evidence>
<sequence>MEPIYYVIAILGCPDDSAQCTPVATMPTHYASQEACSAGTHQALLQNNAFDFPTLVAECRVTDPRTIAQQDDSVRVPVNALRG</sequence>
<dbReference type="EMBL" id="CP060780">
    <property type="protein sequence ID" value="QNP44154.1"/>
    <property type="molecule type" value="Genomic_DNA"/>
</dbReference>
<gene>
    <name evidence="1" type="ORF">H9L15_06430</name>
</gene>
<organism evidence="1 2">
    <name type="scientific">Sphingomonas daechungensis</name>
    <dbReference type="NCBI Taxonomy" id="1176646"/>
    <lineage>
        <taxon>Bacteria</taxon>
        <taxon>Pseudomonadati</taxon>
        <taxon>Pseudomonadota</taxon>
        <taxon>Alphaproteobacteria</taxon>
        <taxon>Sphingomonadales</taxon>
        <taxon>Sphingomonadaceae</taxon>
        <taxon>Sphingomonas</taxon>
    </lineage>
</organism>
<accession>A0ABX6T3N9</accession>
<keyword evidence="2" id="KW-1185">Reference proteome</keyword>
<dbReference type="Proteomes" id="UP000516134">
    <property type="component" value="Chromosome"/>
</dbReference>
<protein>
    <submittedName>
        <fullName evidence="1">Uncharacterized protein</fullName>
    </submittedName>
</protein>